<dbReference type="Proteomes" id="UP000229334">
    <property type="component" value="Unassembled WGS sequence"/>
</dbReference>
<dbReference type="EMBL" id="PCSX01000028">
    <property type="protein sequence ID" value="PIP58167.1"/>
    <property type="molecule type" value="Genomic_DNA"/>
</dbReference>
<evidence type="ECO:0000313" key="1">
    <source>
        <dbReference type="EMBL" id="PIP58167.1"/>
    </source>
</evidence>
<organism evidence="1 2">
    <name type="scientific">Candidatus Vogelbacteria bacterium CG22_combo_CG10-13_8_21_14_all_37_9</name>
    <dbReference type="NCBI Taxonomy" id="1975046"/>
    <lineage>
        <taxon>Bacteria</taxon>
        <taxon>Candidatus Vogeliibacteriota</taxon>
    </lineage>
</organism>
<dbReference type="InterPro" id="IPR029063">
    <property type="entry name" value="SAM-dependent_MTases_sf"/>
</dbReference>
<reference evidence="1 2" key="1">
    <citation type="submission" date="2017-09" db="EMBL/GenBank/DDBJ databases">
        <title>Depth-based differentiation of microbial function through sediment-hosted aquifers and enrichment of novel symbionts in the deep terrestrial subsurface.</title>
        <authorList>
            <person name="Probst A.J."/>
            <person name="Ladd B."/>
            <person name="Jarett J.K."/>
            <person name="Geller-Mcgrath D.E."/>
            <person name="Sieber C.M."/>
            <person name="Emerson J.B."/>
            <person name="Anantharaman K."/>
            <person name="Thomas B.C."/>
            <person name="Malmstrom R."/>
            <person name="Stieglmeier M."/>
            <person name="Klingl A."/>
            <person name="Woyke T."/>
            <person name="Ryan C.M."/>
            <person name="Banfield J.F."/>
        </authorList>
    </citation>
    <scope>NUCLEOTIDE SEQUENCE [LARGE SCALE GENOMIC DNA]</scope>
    <source>
        <strain evidence="1">CG22_combo_CG10-13_8_21_14_all_37_9</strain>
    </source>
</reference>
<evidence type="ECO:0000313" key="2">
    <source>
        <dbReference type="Proteomes" id="UP000229334"/>
    </source>
</evidence>
<dbReference type="Pfam" id="PF13489">
    <property type="entry name" value="Methyltransf_23"/>
    <property type="match status" value="1"/>
</dbReference>
<name>A0A2H0BKG6_9BACT</name>
<gene>
    <name evidence="1" type="ORF">COX02_01845</name>
</gene>
<dbReference type="AlphaFoldDB" id="A0A2H0BKG6"/>
<dbReference type="SUPFAM" id="SSF53335">
    <property type="entry name" value="S-adenosyl-L-methionine-dependent methyltransferases"/>
    <property type="match status" value="1"/>
</dbReference>
<comment type="caution">
    <text evidence="1">The sequence shown here is derived from an EMBL/GenBank/DDBJ whole genome shotgun (WGS) entry which is preliminary data.</text>
</comment>
<proteinExistence type="predicted"/>
<accession>A0A2H0BKG6</accession>
<dbReference type="CDD" id="cd02440">
    <property type="entry name" value="AdoMet_MTases"/>
    <property type="match status" value="1"/>
</dbReference>
<dbReference type="Gene3D" id="3.40.50.150">
    <property type="entry name" value="Vaccinia Virus protein VP39"/>
    <property type="match status" value="1"/>
</dbReference>
<protein>
    <recommendedName>
        <fullName evidence="3">Methyltransferase domain-containing protein</fullName>
    </recommendedName>
</protein>
<evidence type="ECO:0008006" key="3">
    <source>
        <dbReference type="Google" id="ProtNLM"/>
    </source>
</evidence>
<sequence>MKQDPVIYDQLSADYSARRYAGPINTYTKYIFTTRRFIFGTFLKRLLKNLTQPTLFEIGCADGVLARFLREQFPGQIGHFVGVDISPAMVKIASTAGITETDFYLRDQIRDDTKYDVVLEIGVHTEDWESELDYWKQHLKIGGYVIKSVVGRESFYTRLKLARENYVKDYLSYKDYENIFRRQFEIVEVKSYGLFIPKIWIWPKIAKPLQVVLDKIFVWYPEFYHERIYLLKKL</sequence>